<dbReference type="STRING" id="589385.SAMN05421504_101914"/>
<dbReference type="PANTHER" id="PTHR24421">
    <property type="entry name" value="NITRATE/NITRITE SENSOR PROTEIN NARX-RELATED"/>
    <property type="match status" value="1"/>
</dbReference>
<sequence>MAELLGAAGLWIASGLGWTVAFGSFVVTDGVLGLAFLGCGVLLATQRPRNPIGWLILAGGFAHATTAVAVSALAFGVGVEWPVPLLRSLDTVAHCSWPWALGVCIPLALLLFPDGELPSRAWRKVTVATAVYGVLFVAWTATDTGTYPVSAGSGYSAVPAFAPMLPLRGKIELVSIVLLLLPGLIAMVKRYQRGDEKLRRQMLWLILAVAGFVPWSLFGVAADAVQLLVVLQPIAITVAILRYQLLDIRLVISRALLYLVLSAAIICVHAGAVLLLGLLLHQEFGWGSAAVVTVGVAVVFNPARVWLQQIIDRWVYGIRDDPVRALNRFGTKLGTETDSLEGLLATIRDALRLPYAAFLLDGREAATSGRAFTAMEVVPLTGSGDTELVLGVRPGQEQLDPEDARVLEVLAVPLGIAFRATVLSSQLQAARERLVSAREEERRRLRNDLHDGLGPTLAAVSLGLPIARKWIEQDPKAAGELIDELGEELKGAIAEVRRVASNLRPSALDELDLIAAIREHTDMLSSRLDADEVRISFDAPSPLADLPAAVEVAAYRIVCEALANVMRHAHARHCQVEITRDDDLVLTVTDDGIGLPDRPSHGVGIDSMRQRATELGGDCTVARLAEGGTRVHARLPLRVPADVA</sequence>
<proteinExistence type="predicted"/>
<evidence type="ECO:0000256" key="1">
    <source>
        <dbReference type="ARBA" id="ARBA00022679"/>
    </source>
</evidence>
<dbReference type="Pfam" id="PF02518">
    <property type="entry name" value="HATPase_c"/>
    <property type="match status" value="1"/>
</dbReference>
<dbReference type="Proteomes" id="UP000199515">
    <property type="component" value="Unassembled WGS sequence"/>
</dbReference>
<feature type="transmembrane region" description="Helical" evidence="4">
    <location>
        <begin position="125"/>
        <end position="142"/>
    </location>
</feature>
<dbReference type="GO" id="GO:0016020">
    <property type="term" value="C:membrane"/>
    <property type="evidence" value="ECO:0007669"/>
    <property type="project" value="InterPro"/>
</dbReference>
<evidence type="ECO:0000259" key="5">
    <source>
        <dbReference type="SMART" id="SM00387"/>
    </source>
</evidence>
<keyword evidence="1" id="KW-0808">Transferase</keyword>
<feature type="transmembrane region" description="Helical" evidence="4">
    <location>
        <begin position="52"/>
        <end position="76"/>
    </location>
</feature>
<keyword evidence="4" id="KW-1133">Transmembrane helix</keyword>
<dbReference type="SMART" id="SM00387">
    <property type="entry name" value="HATPase_c"/>
    <property type="match status" value="1"/>
</dbReference>
<reference evidence="6 7" key="1">
    <citation type="submission" date="2016-10" db="EMBL/GenBank/DDBJ databases">
        <authorList>
            <person name="de Groot N.N."/>
        </authorList>
    </citation>
    <scope>NUCLEOTIDE SEQUENCE [LARGE SCALE GENOMIC DNA]</scope>
    <source>
        <strain evidence="6 7">CPCC 202699</strain>
    </source>
</reference>
<dbReference type="AlphaFoldDB" id="A0A1H2UK91"/>
<keyword evidence="2 6" id="KW-0418">Kinase</keyword>
<dbReference type="Gene3D" id="1.20.5.1930">
    <property type="match status" value="1"/>
</dbReference>
<evidence type="ECO:0000256" key="3">
    <source>
        <dbReference type="ARBA" id="ARBA00023012"/>
    </source>
</evidence>
<keyword evidence="4" id="KW-0472">Membrane</keyword>
<feature type="transmembrane region" description="Helical" evidence="4">
    <location>
        <begin position="27"/>
        <end position="45"/>
    </location>
</feature>
<keyword evidence="7" id="KW-1185">Reference proteome</keyword>
<name>A0A1H2UK91_9PSEU</name>
<dbReference type="InterPro" id="IPR011712">
    <property type="entry name" value="Sig_transdc_His_kin_sub3_dim/P"/>
</dbReference>
<organism evidence="6 7">
    <name type="scientific">Amycolatopsis xylanica</name>
    <dbReference type="NCBI Taxonomy" id="589385"/>
    <lineage>
        <taxon>Bacteria</taxon>
        <taxon>Bacillati</taxon>
        <taxon>Actinomycetota</taxon>
        <taxon>Actinomycetes</taxon>
        <taxon>Pseudonocardiales</taxon>
        <taxon>Pseudonocardiaceae</taxon>
        <taxon>Amycolatopsis</taxon>
    </lineage>
</organism>
<feature type="transmembrane region" description="Helical" evidence="4">
    <location>
        <begin position="255"/>
        <end position="280"/>
    </location>
</feature>
<keyword evidence="4" id="KW-0812">Transmembrane</keyword>
<feature type="transmembrane region" description="Helical" evidence="4">
    <location>
        <begin position="201"/>
        <end position="218"/>
    </location>
</feature>
<feature type="transmembrane region" description="Helical" evidence="4">
    <location>
        <begin position="286"/>
        <end position="307"/>
    </location>
</feature>
<feature type="transmembrane region" description="Helical" evidence="4">
    <location>
        <begin position="171"/>
        <end position="189"/>
    </location>
</feature>
<evidence type="ECO:0000256" key="4">
    <source>
        <dbReference type="SAM" id="Phobius"/>
    </source>
</evidence>
<dbReference type="GO" id="GO:0000155">
    <property type="term" value="F:phosphorelay sensor kinase activity"/>
    <property type="evidence" value="ECO:0007669"/>
    <property type="project" value="InterPro"/>
</dbReference>
<feature type="transmembrane region" description="Helical" evidence="4">
    <location>
        <begin position="96"/>
        <end position="113"/>
    </location>
</feature>
<dbReference type="EMBL" id="FNON01000001">
    <property type="protein sequence ID" value="SDW56502.1"/>
    <property type="molecule type" value="Genomic_DNA"/>
</dbReference>
<dbReference type="InterPro" id="IPR003594">
    <property type="entry name" value="HATPase_dom"/>
</dbReference>
<evidence type="ECO:0000313" key="7">
    <source>
        <dbReference type="Proteomes" id="UP000199515"/>
    </source>
</evidence>
<evidence type="ECO:0000313" key="6">
    <source>
        <dbReference type="EMBL" id="SDW56502.1"/>
    </source>
</evidence>
<dbReference type="Gene3D" id="3.30.565.10">
    <property type="entry name" value="Histidine kinase-like ATPase, C-terminal domain"/>
    <property type="match status" value="1"/>
</dbReference>
<dbReference type="InterPro" id="IPR036890">
    <property type="entry name" value="HATPase_C_sf"/>
</dbReference>
<dbReference type="SUPFAM" id="SSF55874">
    <property type="entry name" value="ATPase domain of HSP90 chaperone/DNA topoisomerase II/histidine kinase"/>
    <property type="match status" value="1"/>
</dbReference>
<keyword evidence="3" id="KW-0902">Two-component regulatory system</keyword>
<dbReference type="InterPro" id="IPR050482">
    <property type="entry name" value="Sensor_HK_TwoCompSys"/>
</dbReference>
<feature type="domain" description="Histidine kinase/HSP90-like ATPase" evidence="5">
    <location>
        <begin position="549"/>
        <end position="639"/>
    </location>
</feature>
<dbReference type="OrthoDB" id="227596at2"/>
<dbReference type="RefSeq" id="WP_091286906.1">
    <property type="nucleotide sequence ID" value="NZ_FNON01000001.1"/>
</dbReference>
<accession>A0A1H2UK91</accession>
<dbReference type="GO" id="GO:0046983">
    <property type="term" value="F:protein dimerization activity"/>
    <property type="evidence" value="ECO:0007669"/>
    <property type="project" value="InterPro"/>
</dbReference>
<gene>
    <name evidence="6" type="ORF">SAMN05421504_101914</name>
</gene>
<feature type="transmembrane region" description="Helical" evidence="4">
    <location>
        <begin position="224"/>
        <end position="243"/>
    </location>
</feature>
<dbReference type="Pfam" id="PF07730">
    <property type="entry name" value="HisKA_3"/>
    <property type="match status" value="1"/>
</dbReference>
<dbReference type="CDD" id="cd16917">
    <property type="entry name" value="HATPase_UhpB-NarQ-NarX-like"/>
    <property type="match status" value="1"/>
</dbReference>
<protein>
    <submittedName>
        <fullName evidence="6">Histidine kinase-, DNA gyrase B-, and HSP90-like ATPase</fullName>
    </submittedName>
</protein>
<evidence type="ECO:0000256" key="2">
    <source>
        <dbReference type="ARBA" id="ARBA00022777"/>
    </source>
</evidence>